<dbReference type="GO" id="GO:0005737">
    <property type="term" value="C:cytoplasm"/>
    <property type="evidence" value="ECO:0007669"/>
    <property type="project" value="UniProtKB-SubCell"/>
</dbReference>
<comment type="catalytic activity">
    <reaction evidence="4 5">
        <text>[protein]-L-glutamate 5-O-methyl ester + H2O = L-glutamyl-[protein] + methanol + H(+)</text>
        <dbReference type="Rhea" id="RHEA:23236"/>
        <dbReference type="Rhea" id="RHEA-COMP:10208"/>
        <dbReference type="Rhea" id="RHEA-COMP:10311"/>
        <dbReference type="ChEBI" id="CHEBI:15377"/>
        <dbReference type="ChEBI" id="CHEBI:15378"/>
        <dbReference type="ChEBI" id="CHEBI:17790"/>
        <dbReference type="ChEBI" id="CHEBI:29973"/>
        <dbReference type="ChEBI" id="CHEBI:82795"/>
        <dbReference type="EC" id="3.1.1.61"/>
    </reaction>
</comment>
<feature type="domain" description="CheB-type methylesterase" evidence="7">
    <location>
        <begin position="159"/>
        <end position="349"/>
    </location>
</feature>
<dbReference type="HOGENOM" id="CLU_000445_51_0_2"/>
<dbReference type="NCBIfam" id="NF001965">
    <property type="entry name" value="PRK00742.1"/>
    <property type="match status" value="1"/>
</dbReference>
<dbReference type="SMART" id="SM00448">
    <property type="entry name" value="REC"/>
    <property type="match status" value="1"/>
</dbReference>
<dbReference type="SUPFAM" id="SSF52172">
    <property type="entry name" value="CheY-like"/>
    <property type="match status" value="1"/>
</dbReference>
<dbReference type="CDD" id="cd17541">
    <property type="entry name" value="REC_CheB-like"/>
    <property type="match status" value="1"/>
</dbReference>
<proteinExistence type="inferred from homology"/>
<evidence type="ECO:0000259" key="6">
    <source>
        <dbReference type="PROSITE" id="PS50110"/>
    </source>
</evidence>
<dbReference type="InterPro" id="IPR035909">
    <property type="entry name" value="CheB_C"/>
</dbReference>
<comment type="domain">
    <text evidence="5">Contains a C-terminal catalytic domain, and an N-terminal region which modulates catalytic activity.</text>
</comment>
<comment type="subcellular location">
    <subcellularLocation>
        <location evidence="5">Cytoplasm</location>
    </subcellularLocation>
</comment>
<comment type="PTM">
    <text evidence="5">Phosphorylated by CheA. Phosphorylation of the N-terminal regulatory domain activates the methylesterase activity.</text>
</comment>
<comment type="function">
    <text evidence="5">Involved in chemotaxis. Part of a chemotaxis signal transduction system that modulates chemotaxis in response to various stimuli. Catalyzes the demethylation of specific methylglutamate residues introduced into the chemoreceptors (methyl-accepting chemotaxis proteins or MCP) by CheR. Also mediates the irreversible deamidation of specific glutamine residues to glutamic acid.</text>
</comment>
<reference evidence="8 9" key="2">
    <citation type="journal article" date="2016" name="ISME J.">
        <title>Physiological and genomic characterization of two novel marine thaumarchaeal strains indicates niche differentiation.</title>
        <authorList>
            <person name="Bayer B."/>
            <person name="Vojvoda J."/>
            <person name="Offre P."/>
            <person name="Alves R.J."/>
            <person name="Elisabeth N.H."/>
            <person name="Garcia J.A."/>
            <person name="Volland J.M."/>
            <person name="Srivastava A."/>
            <person name="Schleper C."/>
            <person name="Herndl G.J."/>
        </authorList>
    </citation>
    <scope>NUCLEOTIDE SEQUENCE [LARGE SCALE GENOMIC DNA]</scope>
    <source>
        <strain evidence="8 9">NF5</strain>
    </source>
</reference>
<accession>A0A0D5C1R6</accession>
<keyword evidence="1 5" id="KW-0963">Cytoplasm</keyword>
<evidence type="ECO:0000256" key="4">
    <source>
        <dbReference type="ARBA" id="ARBA00048267"/>
    </source>
</evidence>
<dbReference type="PROSITE" id="PS50110">
    <property type="entry name" value="RESPONSE_REGULATORY"/>
    <property type="match status" value="1"/>
</dbReference>
<feature type="active site" evidence="5">
    <location>
        <position position="291"/>
    </location>
</feature>
<keyword evidence="2 5" id="KW-0145">Chemotaxis</keyword>
<dbReference type="InterPro" id="IPR008248">
    <property type="entry name" value="CheB-like"/>
</dbReference>
<dbReference type="InterPro" id="IPR000673">
    <property type="entry name" value="Sig_transdc_resp-reg_Me-estase"/>
</dbReference>
<dbReference type="GO" id="GO:0000156">
    <property type="term" value="F:phosphorelay response regulator activity"/>
    <property type="evidence" value="ECO:0007669"/>
    <property type="project" value="InterPro"/>
</dbReference>
<dbReference type="GO" id="GO:0008984">
    <property type="term" value="F:protein-glutamate methylesterase activity"/>
    <property type="evidence" value="ECO:0007669"/>
    <property type="project" value="UniProtKB-UniRule"/>
</dbReference>
<feature type="domain" description="Response regulatory" evidence="6">
    <location>
        <begin position="10"/>
        <end position="127"/>
    </location>
</feature>
<keyword evidence="5" id="KW-0597">Phosphoprotein</keyword>
<protein>
    <recommendedName>
        <fullName evidence="5">Protein-glutamate methylesterase/protein-glutamine glutaminase</fullName>
        <ecNumber evidence="5">3.1.1.61</ecNumber>
        <ecNumber evidence="5">3.5.1.44</ecNumber>
    </recommendedName>
</protein>
<comment type="catalytic activity">
    <reaction evidence="5">
        <text>L-glutaminyl-[protein] + H2O = L-glutamyl-[protein] + NH4(+)</text>
        <dbReference type="Rhea" id="RHEA:16441"/>
        <dbReference type="Rhea" id="RHEA-COMP:10207"/>
        <dbReference type="Rhea" id="RHEA-COMP:10208"/>
        <dbReference type="ChEBI" id="CHEBI:15377"/>
        <dbReference type="ChEBI" id="CHEBI:28938"/>
        <dbReference type="ChEBI" id="CHEBI:29973"/>
        <dbReference type="ChEBI" id="CHEBI:30011"/>
        <dbReference type="EC" id="3.5.1.44"/>
    </reaction>
</comment>
<feature type="active site" evidence="5">
    <location>
        <position position="198"/>
    </location>
</feature>
<evidence type="ECO:0000313" key="9">
    <source>
        <dbReference type="Proteomes" id="UP000032408"/>
    </source>
</evidence>
<evidence type="ECO:0000313" key="8">
    <source>
        <dbReference type="EMBL" id="AJW70498.1"/>
    </source>
</evidence>
<dbReference type="CDD" id="cd16432">
    <property type="entry name" value="CheB_Rec"/>
    <property type="match status" value="1"/>
</dbReference>
<dbReference type="RefSeq" id="WP_082051980.1">
    <property type="nucleotide sequence ID" value="NZ_CP011070.1"/>
</dbReference>
<dbReference type="EC" id="3.1.1.61" evidence="5"/>
<dbReference type="KEGG" id="nin:NADRNF5_0804"/>
<dbReference type="OrthoDB" id="2857at2157"/>
<sequence length="351" mass="38340">MLEQQLKSIKVGIINDSNLMRKYISDLISVEGIEVSLTATDGENALTKVFRKKPDVILLDLEMPKMDGLTFIDEMTKKGILIPTIIVSSFSQDGSKLVLDALENGAVDFVTINQENGNDKELQDSLVSKIKIASNSDPIHLIKNKICSLKPNKKRISGAGASERLIVIGSSTGGPGTIQKVLSELPEEIPAGILLVQHMPKEFTKQFAQRLSENTGFVVREAKEGEIIRDHEILLAPGDYHMIVQPDKKIHLDSSEKRFGVRPSVNMTMVSASEVYGSNLVGVILTGMGHDGGFGMKSIKKRGGHTIVQNKETSVIFGMPKAVIDLNAADFILGLDKIPSKISEEVQNLIR</sequence>
<dbReference type="InterPro" id="IPR001789">
    <property type="entry name" value="Sig_transdc_resp-reg_receiver"/>
</dbReference>
<dbReference type="EMBL" id="CP011070">
    <property type="protein sequence ID" value="AJW70498.1"/>
    <property type="molecule type" value="Genomic_DNA"/>
</dbReference>
<dbReference type="Gene3D" id="3.40.50.2300">
    <property type="match status" value="1"/>
</dbReference>
<evidence type="ECO:0000256" key="5">
    <source>
        <dbReference type="HAMAP-Rule" id="MF_00099"/>
    </source>
</evidence>
<reference evidence="9" key="1">
    <citation type="submission" date="2015-03" db="EMBL/GenBank/DDBJ databases">
        <title>Characterization of two novel Thaumarchaeota isolated from the Northern Adriatic Sea.</title>
        <authorList>
            <person name="Bayer B."/>
            <person name="Vojvoda J."/>
            <person name="Offre P."/>
            <person name="Srivastava A."/>
            <person name="Elisabeth N."/>
            <person name="Garcia J.A.L."/>
            <person name="Schleper C."/>
            <person name="Herndl G.J."/>
        </authorList>
    </citation>
    <scope>NUCLEOTIDE SEQUENCE [LARGE SCALE GENOMIC DNA]</scope>
    <source>
        <strain evidence="9">NF5</strain>
    </source>
</reference>
<dbReference type="Gene3D" id="3.40.50.180">
    <property type="entry name" value="Methylesterase CheB, C-terminal domain"/>
    <property type="match status" value="1"/>
</dbReference>
<dbReference type="EC" id="3.5.1.44" evidence="5"/>
<dbReference type="GeneID" id="24820034"/>
<evidence type="ECO:0000256" key="2">
    <source>
        <dbReference type="ARBA" id="ARBA00022500"/>
    </source>
</evidence>
<dbReference type="Pfam" id="PF01339">
    <property type="entry name" value="CheB_methylest"/>
    <property type="match status" value="1"/>
</dbReference>
<dbReference type="GO" id="GO:0006935">
    <property type="term" value="P:chemotaxis"/>
    <property type="evidence" value="ECO:0007669"/>
    <property type="project" value="UniProtKB-UniRule"/>
</dbReference>
<name>A0A0D5C1R6_9ARCH</name>
<dbReference type="GO" id="GO:0050568">
    <property type="term" value="F:protein-glutamine glutaminase activity"/>
    <property type="evidence" value="ECO:0007669"/>
    <property type="project" value="UniProtKB-UniRule"/>
</dbReference>
<comment type="similarity">
    <text evidence="5">Belongs to the CheB family.</text>
</comment>
<dbReference type="STRING" id="1580092.NADRNF5_0804"/>
<dbReference type="InterPro" id="IPR011006">
    <property type="entry name" value="CheY-like_superfamily"/>
</dbReference>
<keyword evidence="9" id="KW-1185">Reference proteome</keyword>
<dbReference type="PANTHER" id="PTHR42872:SF6">
    <property type="entry name" value="PROTEIN-GLUTAMATE METHYLESTERASE_PROTEIN-GLUTAMINE GLUTAMINASE"/>
    <property type="match status" value="1"/>
</dbReference>
<evidence type="ECO:0000259" key="7">
    <source>
        <dbReference type="PROSITE" id="PS50122"/>
    </source>
</evidence>
<dbReference type="SUPFAM" id="SSF52738">
    <property type="entry name" value="Methylesterase CheB, C-terminal domain"/>
    <property type="match status" value="1"/>
</dbReference>
<dbReference type="Pfam" id="PF00072">
    <property type="entry name" value="Response_reg"/>
    <property type="match status" value="1"/>
</dbReference>
<evidence type="ECO:0000256" key="3">
    <source>
        <dbReference type="ARBA" id="ARBA00022801"/>
    </source>
</evidence>
<dbReference type="PIRSF" id="PIRSF000876">
    <property type="entry name" value="RR_chemtxs_CheB"/>
    <property type="match status" value="1"/>
</dbReference>
<evidence type="ECO:0000256" key="1">
    <source>
        <dbReference type="ARBA" id="ARBA00022490"/>
    </source>
</evidence>
<feature type="modified residue" description="4-aspartylphosphate" evidence="5">
    <location>
        <position position="60"/>
    </location>
</feature>
<dbReference type="HAMAP" id="MF_00099">
    <property type="entry name" value="CheB_chemtxs"/>
    <property type="match status" value="1"/>
</dbReference>
<feature type="active site" evidence="5">
    <location>
        <position position="171"/>
    </location>
</feature>
<gene>
    <name evidence="5 8" type="primary">cheB</name>
    <name evidence="8" type="ORF">NADRNF5_0804</name>
</gene>
<keyword evidence="3 5" id="KW-0378">Hydrolase</keyword>
<dbReference type="AlphaFoldDB" id="A0A0D5C1R6"/>
<dbReference type="PANTHER" id="PTHR42872">
    <property type="entry name" value="PROTEIN-GLUTAMATE METHYLESTERASE/PROTEIN-GLUTAMINE GLUTAMINASE"/>
    <property type="match status" value="1"/>
</dbReference>
<organism evidence="8 9">
    <name type="scientific">Nitrosopumilus adriaticus</name>
    <dbReference type="NCBI Taxonomy" id="1580092"/>
    <lineage>
        <taxon>Archaea</taxon>
        <taxon>Nitrososphaerota</taxon>
        <taxon>Nitrososphaeria</taxon>
        <taxon>Nitrosopumilales</taxon>
        <taxon>Nitrosopumilaceae</taxon>
        <taxon>Nitrosopumilus</taxon>
    </lineage>
</organism>
<dbReference type="PROSITE" id="PS50122">
    <property type="entry name" value="CHEB"/>
    <property type="match status" value="1"/>
</dbReference>
<dbReference type="Proteomes" id="UP000032408">
    <property type="component" value="Chromosome"/>
</dbReference>